<keyword evidence="3" id="KW-1185">Reference proteome</keyword>
<evidence type="ECO:0000313" key="3">
    <source>
        <dbReference type="Proteomes" id="UP000233742"/>
    </source>
</evidence>
<evidence type="ECO:0000256" key="1">
    <source>
        <dbReference type="SAM" id="MobiDB-lite"/>
    </source>
</evidence>
<accession>A0A2K9ERI9</accession>
<feature type="compositionally biased region" description="Basic and acidic residues" evidence="1">
    <location>
        <begin position="179"/>
        <end position="190"/>
    </location>
</feature>
<dbReference type="RefSeq" id="WP_101460977.1">
    <property type="nucleotide sequence ID" value="NZ_CP025408.1"/>
</dbReference>
<gene>
    <name evidence="2" type="ORF">CUV01_13790</name>
</gene>
<proteinExistence type="predicted"/>
<dbReference type="KEGG" id="paro:CUV01_13790"/>
<dbReference type="OrthoDB" id="5297432at2"/>
<dbReference type="SUPFAM" id="SSF52540">
    <property type="entry name" value="P-loop containing nucleoside triphosphate hydrolases"/>
    <property type="match status" value="1"/>
</dbReference>
<evidence type="ECO:0000313" key="2">
    <source>
        <dbReference type="EMBL" id="AUH34315.1"/>
    </source>
</evidence>
<dbReference type="InterPro" id="IPR027417">
    <property type="entry name" value="P-loop_NTPase"/>
</dbReference>
<name>A0A2K9ERI9_9RHOB</name>
<protein>
    <submittedName>
        <fullName evidence="2">Uncharacterized protein</fullName>
    </submittedName>
</protein>
<sequence>MDKLQTRRFAVLSPDLNVPQLQDMERDFKNAWIRMKGNLLSGGAPKLAYREEKKAKDLAADAHSRRLRQVGLSALAKEARAQVTALARAGAALSGPSTRDEVYQFAADLHAESPWMRGVSAWIMHQMLVHVDVGGCGLTVLPVILAGPPGIGKSHYARRLAELAGAPSRLIDVGSGSRVPDHRDGERLEHGSGGYSCRDQLVFTGRKSGDGG</sequence>
<dbReference type="AlphaFoldDB" id="A0A2K9ERI9"/>
<dbReference type="EMBL" id="CP025408">
    <property type="protein sequence ID" value="AUH34315.1"/>
    <property type="molecule type" value="Genomic_DNA"/>
</dbReference>
<feature type="region of interest" description="Disordered" evidence="1">
    <location>
        <begin position="174"/>
        <end position="195"/>
    </location>
</feature>
<reference evidence="2 3" key="1">
    <citation type="submission" date="2017-12" db="EMBL/GenBank/DDBJ databases">
        <authorList>
            <person name="Hurst M.R.H."/>
        </authorList>
    </citation>
    <scope>NUCLEOTIDE SEQUENCE [LARGE SCALE GENOMIC DNA]</scope>
    <source>
        <strain evidence="2 3">BM15</strain>
    </source>
</reference>
<dbReference type="Gene3D" id="3.40.50.300">
    <property type="entry name" value="P-loop containing nucleotide triphosphate hydrolases"/>
    <property type="match status" value="1"/>
</dbReference>
<dbReference type="Proteomes" id="UP000233742">
    <property type="component" value="Chromosome"/>
</dbReference>
<organism evidence="2 3">
    <name type="scientific">Paracoccus tegillarcae</name>
    <dbReference type="NCBI Taxonomy" id="1529068"/>
    <lineage>
        <taxon>Bacteria</taxon>
        <taxon>Pseudomonadati</taxon>
        <taxon>Pseudomonadota</taxon>
        <taxon>Alphaproteobacteria</taxon>
        <taxon>Rhodobacterales</taxon>
        <taxon>Paracoccaceae</taxon>
        <taxon>Paracoccus</taxon>
    </lineage>
</organism>